<organism evidence="1 2">
    <name type="scientific">Candidatus Finniella inopinata</name>
    <dbReference type="NCBI Taxonomy" id="1696036"/>
    <lineage>
        <taxon>Bacteria</taxon>
        <taxon>Pseudomonadati</taxon>
        <taxon>Pseudomonadota</taxon>
        <taxon>Alphaproteobacteria</taxon>
        <taxon>Holosporales</taxon>
        <taxon>Candidatus Paracaedibacteraceae</taxon>
        <taxon>Candidatus Finniella</taxon>
    </lineage>
</organism>
<gene>
    <name evidence="1" type="ORF">EQU50_07075</name>
</gene>
<keyword evidence="2" id="KW-1185">Reference proteome</keyword>
<accession>A0A4Q7DFG0</accession>
<dbReference type="AlphaFoldDB" id="A0A4Q7DFG0"/>
<dbReference type="Proteomes" id="UP000293550">
    <property type="component" value="Unassembled WGS sequence"/>
</dbReference>
<evidence type="ECO:0000313" key="2">
    <source>
        <dbReference type="Proteomes" id="UP000293550"/>
    </source>
</evidence>
<sequence length="752" mass="84018">MKASKILSLLLGINSGVLLTDHTALASSRWEPFNFEQERERAFSSSSSSFSFSFAEQIRIAEQHRAETHAHFSAIFQSGITLDSLRRPDSMGSSFPTAAFANVASSVSRVDPIKHVNSYHVIKPVDLKAIEEDLKSRGIKDPERVIATYAAAVASQKFQQDFFGFDIRDQGAKAGFQKHLEALTNQGFKNNLLLKDWIHQPNSAIRLAGFLNSFGYTLTLADAQVVGSTLSPIQSVNPARLLDKAYTDMTRLISGQVVAIDEQRCATKEEEKVLIQAALNLGRKKTAELDILKLEPGFRERLVESFVQDYNLRDLTSLTKTTRRHNAILLSLSLFEALGMNIGARDDDLEHLLKRSGFTTEMVEAANAYRQYAYQTFSFLQPSHPIEEIISGRLKVYANTSPEPPSPPKPKESLVKGLAVQTLQGIETLGIDPVFVYEKLTPYGKPAFEALKTPGQFVRSIWKESKVYPLSDVRKQSFKSMLHEMERALIDPSTIHEIHGFGYGSVAKEGKTEADERRHELLTKRTWLSSCHDFIVAYYYAKTHDCLAEFYADATPPENAPCLPGKIRSAQEWFESKNMLVDDTAGVLEKVFAGMAGIELSSAVQQLYRKYVWAYLEIYRAEKGGISAEEAKKQEEFKKEYLTLKAIKEGLVDMVAANLPSVIRKYRSNHSIVFPIAAFHSYKYGNITLQDGLGAGDLGITNVQDILQRQSQANKALLKQVRTLVDVLSEKGVIEVYSPFGLMSLGEEDLPT</sequence>
<name>A0A4Q7DFG0_9PROT</name>
<dbReference type="OrthoDB" id="9815351at2"/>
<dbReference type="EMBL" id="SCFB01000012">
    <property type="protein sequence ID" value="RZI45443.1"/>
    <property type="molecule type" value="Genomic_DNA"/>
</dbReference>
<evidence type="ECO:0000313" key="1">
    <source>
        <dbReference type="EMBL" id="RZI45443.1"/>
    </source>
</evidence>
<proteinExistence type="predicted"/>
<dbReference type="RefSeq" id="WP_130154430.1">
    <property type="nucleotide sequence ID" value="NZ_SCFB01000012.1"/>
</dbReference>
<comment type="caution">
    <text evidence="1">The sequence shown here is derived from an EMBL/GenBank/DDBJ whole genome shotgun (WGS) entry which is preliminary data.</text>
</comment>
<protein>
    <submittedName>
        <fullName evidence="1">Uncharacterized protein</fullName>
    </submittedName>
</protein>
<reference evidence="1 2" key="1">
    <citation type="submission" date="2018-10" db="EMBL/GenBank/DDBJ databases">
        <title>An updated phylogeny of the Alphaproteobacteria reveals that the parasitic Rickettsiales and Holosporales have independent origins.</title>
        <authorList>
            <person name="Munoz-Gomez S.A."/>
            <person name="Hess S."/>
            <person name="Burger G."/>
            <person name="Lang B.F."/>
            <person name="Susko E."/>
            <person name="Slamovits C.H."/>
            <person name="Roger A.J."/>
        </authorList>
    </citation>
    <scope>NUCLEOTIDE SEQUENCE [LARGE SCALE GENOMIC DNA]</scope>
    <source>
        <strain evidence="1">HOLO01</strain>
    </source>
</reference>